<evidence type="ECO:0000313" key="2">
    <source>
        <dbReference type="Proteomes" id="UP000000644"/>
    </source>
</evidence>
<sequence length="103" mass="11559">MLGQYLIECAATSGGELLPATNPSRLYKSRSLAVAIATKSVAHPTHQEVRVVHIPSREIVFRTPGRRQALVEPFVTEATHAYTPYSNKRRCTGHLTRLYQQEK</sequence>
<proteinExistence type="predicted"/>
<evidence type="ECO:0000313" key="1">
    <source>
        <dbReference type="EMBL" id="ABM39218.1"/>
    </source>
</evidence>
<dbReference type="Proteomes" id="UP000000644">
    <property type="component" value="Chromosome"/>
</dbReference>
<organism evidence="1 2">
    <name type="scientific">Polaromonas naphthalenivorans (strain CJ2)</name>
    <dbReference type="NCBI Taxonomy" id="365044"/>
    <lineage>
        <taxon>Bacteria</taxon>
        <taxon>Pseudomonadati</taxon>
        <taxon>Pseudomonadota</taxon>
        <taxon>Betaproteobacteria</taxon>
        <taxon>Burkholderiales</taxon>
        <taxon>Comamonadaceae</taxon>
        <taxon>Polaromonas</taxon>
    </lineage>
</organism>
<name>A1VU90_POLNA</name>
<keyword evidence="2" id="KW-1185">Reference proteome</keyword>
<dbReference type="HOGENOM" id="CLU_2261166_0_0_4"/>
<reference evidence="2" key="1">
    <citation type="journal article" date="2009" name="Environ. Microbiol.">
        <title>The genome of Polaromonas naphthalenivorans strain CJ2, isolated from coal tar-contaminated sediment, reveals physiological and metabolic versatility and evolution through extensive horizontal gene transfer.</title>
        <authorList>
            <person name="Yagi J.M."/>
            <person name="Sims D."/>
            <person name="Brettin T."/>
            <person name="Bruce D."/>
            <person name="Madsen E.L."/>
        </authorList>
    </citation>
    <scope>NUCLEOTIDE SEQUENCE [LARGE SCALE GENOMIC DNA]</scope>
    <source>
        <strain evidence="2">CJ2</strain>
    </source>
</reference>
<gene>
    <name evidence="1" type="ordered locus">Pnap_3922</name>
</gene>
<accession>A1VU90</accession>
<dbReference type="AlphaFoldDB" id="A1VU90"/>
<dbReference type="EMBL" id="CP000529">
    <property type="protein sequence ID" value="ABM39218.1"/>
    <property type="molecule type" value="Genomic_DNA"/>
</dbReference>
<protein>
    <submittedName>
        <fullName evidence="1">Uncharacterized protein</fullName>
    </submittedName>
</protein>
<dbReference type="KEGG" id="pna:Pnap_3922"/>